<organism evidence="1 2">
    <name type="scientific">Kipferlia bialata</name>
    <dbReference type="NCBI Taxonomy" id="797122"/>
    <lineage>
        <taxon>Eukaryota</taxon>
        <taxon>Metamonada</taxon>
        <taxon>Carpediemonas-like organisms</taxon>
        <taxon>Kipferlia</taxon>
    </lineage>
</organism>
<proteinExistence type="predicted"/>
<dbReference type="EMBL" id="BDIP01011085">
    <property type="protein sequence ID" value="GCA65423.1"/>
    <property type="molecule type" value="Genomic_DNA"/>
</dbReference>
<evidence type="ECO:0000313" key="1">
    <source>
        <dbReference type="EMBL" id="GCA65423.1"/>
    </source>
</evidence>
<evidence type="ECO:0000313" key="2">
    <source>
        <dbReference type="Proteomes" id="UP000265618"/>
    </source>
</evidence>
<comment type="caution">
    <text evidence="1">The sequence shown here is derived from an EMBL/GenBank/DDBJ whole genome shotgun (WGS) entry which is preliminary data.</text>
</comment>
<reference evidence="1 2" key="1">
    <citation type="journal article" date="2018" name="PLoS ONE">
        <title>The draft genome of Kipferlia bialata reveals reductive genome evolution in fornicate parasites.</title>
        <authorList>
            <person name="Tanifuji G."/>
            <person name="Takabayashi S."/>
            <person name="Kume K."/>
            <person name="Takagi M."/>
            <person name="Nakayama T."/>
            <person name="Kamikawa R."/>
            <person name="Inagaki Y."/>
            <person name="Hashimoto T."/>
        </authorList>
    </citation>
    <scope>NUCLEOTIDE SEQUENCE [LARGE SCALE GENOMIC DNA]</scope>
    <source>
        <strain evidence="1">NY0173</strain>
    </source>
</reference>
<keyword evidence="2" id="KW-1185">Reference proteome</keyword>
<protein>
    <submittedName>
        <fullName evidence="1">Uncharacterized protein</fullName>
    </submittedName>
</protein>
<accession>A0A391P6Y6</accession>
<dbReference type="AlphaFoldDB" id="A0A391P6Y6"/>
<sequence>LEVLSSGLTKESFRVCQTLYDEVASREGRGYISVAESLSLLQTALEAPELADLELSIDDEICRSL</sequence>
<gene>
    <name evidence="1" type="ORF">KIPB_017097</name>
</gene>
<dbReference type="Proteomes" id="UP000265618">
    <property type="component" value="Unassembled WGS sequence"/>
</dbReference>
<feature type="non-terminal residue" evidence="1">
    <location>
        <position position="1"/>
    </location>
</feature>
<feature type="non-terminal residue" evidence="1">
    <location>
        <position position="65"/>
    </location>
</feature>
<name>A0A391P6Y6_9EUKA</name>